<feature type="domain" description="C-type lectin" evidence="21">
    <location>
        <begin position="611"/>
        <end position="719"/>
    </location>
</feature>
<keyword evidence="9 16" id="KW-0863">Zinc-finger</keyword>
<evidence type="ECO:0000259" key="21">
    <source>
        <dbReference type="PROSITE" id="PS50041"/>
    </source>
</evidence>
<dbReference type="EMBL" id="OV696697">
    <property type="protein sequence ID" value="CAH1241241.1"/>
    <property type="molecule type" value="Genomic_DNA"/>
</dbReference>
<dbReference type="FunFam" id="2.10.70.10:FF:000064">
    <property type="entry name" value="Fibulin 7"/>
    <property type="match status" value="1"/>
</dbReference>
<dbReference type="GO" id="GO:0005509">
    <property type="term" value="F:calcium ion binding"/>
    <property type="evidence" value="ECO:0007669"/>
    <property type="project" value="InterPro"/>
</dbReference>
<keyword evidence="12" id="KW-0130">Cell adhesion</keyword>
<dbReference type="Pfam" id="PF07645">
    <property type="entry name" value="EGF_CA"/>
    <property type="match status" value="2"/>
</dbReference>
<dbReference type="InterPro" id="IPR001841">
    <property type="entry name" value="Znf_RING"/>
</dbReference>
<dbReference type="Pfam" id="PF02135">
    <property type="entry name" value="zf-TAZ"/>
    <property type="match status" value="2"/>
</dbReference>
<feature type="disulfide bond" evidence="17">
    <location>
        <begin position="573"/>
        <end position="600"/>
    </location>
</feature>
<feature type="domain" description="TAZ-type" evidence="23">
    <location>
        <begin position="148"/>
        <end position="237"/>
    </location>
</feature>
<dbReference type="InterPro" id="IPR009030">
    <property type="entry name" value="Growth_fac_rcpt_cys_sf"/>
</dbReference>
<dbReference type="InterPro" id="IPR018097">
    <property type="entry name" value="EGF_Ca-bd_CS"/>
</dbReference>
<feature type="domain" description="EGF-like" evidence="20">
    <location>
        <begin position="1024"/>
        <end position="1065"/>
    </location>
</feature>
<dbReference type="Gene3D" id="3.30.40.10">
    <property type="entry name" value="Zinc/RING finger domain, C3HC4 (zinc finger)"/>
    <property type="match status" value="1"/>
</dbReference>
<evidence type="ECO:0000256" key="11">
    <source>
        <dbReference type="ARBA" id="ARBA00022837"/>
    </source>
</evidence>
<dbReference type="InterPro" id="IPR008979">
    <property type="entry name" value="Galactose-bd-like_sf"/>
</dbReference>
<evidence type="ECO:0000256" key="18">
    <source>
        <dbReference type="SAM" id="MobiDB-lite"/>
    </source>
</evidence>
<dbReference type="Gene3D" id="3.10.100.10">
    <property type="entry name" value="Mannose-Binding Protein A, subunit A"/>
    <property type="match status" value="2"/>
</dbReference>
<dbReference type="GO" id="GO:0007155">
    <property type="term" value="P:cell adhesion"/>
    <property type="evidence" value="ECO:0007669"/>
    <property type="project" value="UniProtKB-KW"/>
</dbReference>
<dbReference type="FunFam" id="2.10.25.10:FF:000038">
    <property type="entry name" value="Fibrillin 2"/>
    <property type="match status" value="1"/>
</dbReference>
<dbReference type="SMART" id="SM00179">
    <property type="entry name" value="EGF_CA"/>
    <property type="match status" value="4"/>
</dbReference>
<evidence type="ECO:0000259" key="22">
    <source>
        <dbReference type="PROSITE" id="PS50089"/>
    </source>
</evidence>
<keyword evidence="10 16" id="KW-0862">Zinc</keyword>
<dbReference type="SMART" id="SM00551">
    <property type="entry name" value="ZnF_TAZ"/>
    <property type="match status" value="2"/>
</dbReference>
<evidence type="ECO:0000256" key="13">
    <source>
        <dbReference type="ARBA" id="ARBA00023157"/>
    </source>
</evidence>
<dbReference type="PROSITE" id="PS50923">
    <property type="entry name" value="SUSHI"/>
    <property type="match status" value="3"/>
</dbReference>
<dbReference type="CDD" id="cd00033">
    <property type="entry name" value="CCP"/>
    <property type="match status" value="3"/>
</dbReference>
<evidence type="ECO:0000256" key="5">
    <source>
        <dbReference type="ARBA" id="ARBA00022659"/>
    </source>
</evidence>
<dbReference type="Proteomes" id="UP000838412">
    <property type="component" value="Chromosome 12"/>
</dbReference>
<reference evidence="25" key="1">
    <citation type="submission" date="2022-01" db="EMBL/GenBank/DDBJ databases">
        <authorList>
            <person name="Braso-Vives M."/>
        </authorList>
    </citation>
    <scope>NUCLEOTIDE SEQUENCE</scope>
</reference>
<sequence length="1572" mass="171818">MAAEQLSEIRADLTCPICTQVLMEPKALPCLHTYCCRCLLQLEANSAQTGQFPCPECRKPVILTERGVRGLPTNFMVANVVAKLRRTGQRREQSEEDRVCARHRNLAHALKHTGQHKAPNTSKNITALLGHPQVAHETSLPNVTMPVISRRHRTIQQRLVLLLHAQRCQASNQLSTESGEAPVCQLATCRAMRNTLDHIATCQVGQNCSVPHCTSSQQILSHWKDCRGLYCPVCLPLKTVTRREEVDAGIDSMRHKLIQRQLTMLLHARTCRERERSGGVLTCQQRGCGTIRNVLAHMDKCQDGTKCQVTYCASSTQILSHWKSCRRHRCPVCLPLRGQSKSKAFNGSEGTCWADSLIHGSSCFKLFSEAVTYQNAQHKCEEYGAKLAMVKDQSTNNFLITVTQGSTVDAWIGLSSQTHNEWMWSDGTRLESQSFRAWAPDEPGGNRDINCARLSVSAADQNTWKDIPCDSLYGYVCQKAVQCVSPSLPENGNFIASPGFVGSLAYQPNDVLHFTCNPGHNLDGAPALTCRADGTWSASPPVCRVVQCPILTNPANGDVSGSNSYGDRVQFECNWGYTLVGEDSLTCKDTGHWNGNAPTCKGCPVADYVSFNGVCYKDFSERREYNGAKQRCAEDGGLLAMPKDRATNDFFSDLWNDYEFRWLGLSDNISEGIWVFEDGRTLTSSGFANWNQGEPNGYHNENCAALWSGSWWPWIDASCTDHSFGFICQLDQDCRNQLGMESGAIPDGSITASSYYSNHPPYHARLNRASVAGAWIAYSAVGQWLQVYLGEIKRVTGTIIQGRYNYDQWVTSYKLQYGVNWTTRVTYEDSDGTAMVFPGNTDKNTPVTNLLTNPVDARYVRFLPQTWLGHISMRAEILGCSINVHCNALTNPTNGVVSGSNAYGAVLTFTCNTGYSLDGPATLTCQADGTWSGSPPTCKDVDECASPNGGCGQNMICTNTIGSYLCSCLVGYHLETGGSSCEDVDECAVENGGCDQICTNEIGSFQCSCGSGYVWNADNRQCDDVDECMEVPGICGHYLAVCTNNIGNFECTCSRGYAMVSGGCHDVDECAVGEYSCAQHAVCQNTDGSYLCTCKDGFIGDGTSCTEIQTTTVKTTQTMTTTSETTSEPETSHPNTSPLPVSTSTTSGTGKSTTLWQEETTSHQVTSQPPDTQASTTDPIAFGGGDQIDLDLPISTSWPTMSTEPQTTEEPKLPGFWPGLTGLVNGQAETGEIQQYLNDDGEEETRLAKALDMVYSQSSDLDSAEKVELLAKATDILLTSSGELNLNDQATGGFIVEKMAKSIEELSENGVSFPQLRPAASAVVDTVSTLVEAGVEEDVTVKDESHLLPPRKRKAYKEKLEEELLEKKEEQWKLKKEAMSALTELIDHIASALMSSHAVPGSATLGKKKVQLALKKESELGEEPVSLPAGKVDLPTDDAFLPFSSSSDVGWKITGFNDNPYVWDRTAGDIKSSVLDVTLGDVNGNEIPVNGLSKAITIVLKNRPEMLQVGHLVNYKHYGNDTMAFRDFQALENATYGVTLTVRTAAFIREVRMYGKLGGDPNDTDHDFRVPV</sequence>
<dbReference type="InterPro" id="IPR049883">
    <property type="entry name" value="NOTCH1_EGF-like"/>
</dbReference>
<dbReference type="InterPro" id="IPR013083">
    <property type="entry name" value="Znf_RING/FYVE/PHD"/>
</dbReference>
<dbReference type="InterPro" id="IPR000421">
    <property type="entry name" value="FA58C"/>
</dbReference>
<evidence type="ECO:0000256" key="3">
    <source>
        <dbReference type="ARBA" id="ARBA00022525"/>
    </source>
</evidence>
<feature type="domain" description="EGF-like" evidence="20">
    <location>
        <begin position="1066"/>
        <end position="1106"/>
    </location>
</feature>
<dbReference type="InterPro" id="IPR001881">
    <property type="entry name" value="EGF-like_Ca-bd_dom"/>
</dbReference>
<evidence type="ECO:0000313" key="26">
    <source>
        <dbReference type="Proteomes" id="UP000838412"/>
    </source>
</evidence>
<dbReference type="Gene3D" id="2.60.120.260">
    <property type="entry name" value="Galactose-binding domain-like"/>
    <property type="match status" value="1"/>
</dbReference>
<feature type="domain" description="F5/8 type C" evidence="19">
    <location>
        <begin position="734"/>
        <end position="880"/>
    </location>
</feature>
<dbReference type="Pfam" id="PF00097">
    <property type="entry name" value="zf-C3HC4"/>
    <property type="match status" value="1"/>
</dbReference>
<dbReference type="SUPFAM" id="SSF56436">
    <property type="entry name" value="C-type lectin-like"/>
    <property type="match status" value="2"/>
</dbReference>
<dbReference type="CDD" id="cd00054">
    <property type="entry name" value="EGF_CA"/>
    <property type="match status" value="3"/>
</dbReference>
<dbReference type="SUPFAM" id="SSF57535">
    <property type="entry name" value="Complement control module/SCR domain"/>
    <property type="match status" value="3"/>
</dbReference>
<dbReference type="InterPro" id="IPR018378">
    <property type="entry name" value="C-type_lectin_CS"/>
</dbReference>
<feature type="domain" description="TAZ-type" evidence="23">
    <location>
        <begin position="251"/>
        <end position="336"/>
    </location>
</feature>
<dbReference type="InterPro" id="IPR050801">
    <property type="entry name" value="Ca-Dep_Lectins_ImmuneDev"/>
</dbReference>
<dbReference type="SUPFAM" id="SSF57850">
    <property type="entry name" value="RING/U-box"/>
    <property type="match status" value="1"/>
</dbReference>
<keyword evidence="14" id="KW-0325">Glycoprotein</keyword>
<protein>
    <submittedName>
        <fullName evidence="25">FBN2 protein</fullName>
    </submittedName>
</protein>
<comment type="subcellular location">
    <subcellularLocation>
        <location evidence="1">Secreted</location>
    </subcellularLocation>
</comment>
<dbReference type="InterPro" id="IPR001304">
    <property type="entry name" value="C-type_lectin-like"/>
</dbReference>
<feature type="disulfide bond" evidence="17">
    <location>
        <begin position="516"/>
        <end position="543"/>
    </location>
</feature>
<dbReference type="Gene3D" id="2.10.25.10">
    <property type="entry name" value="Laminin"/>
    <property type="match status" value="4"/>
</dbReference>
<dbReference type="PROSITE" id="PS00615">
    <property type="entry name" value="C_TYPE_LECTIN_1"/>
    <property type="match status" value="2"/>
</dbReference>
<evidence type="ECO:0000256" key="12">
    <source>
        <dbReference type="ARBA" id="ARBA00022889"/>
    </source>
</evidence>
<dbReference type="SMART" id="SM00231">
    <property type="entry name" value="FA58C"/>
    <property type="match status" value="1"/>
</dbReference>
<comment type="caution">
    <text evidence="15">Lacks conserved residue(s) required for the propagation of feature annotation.</text>
</comment>
<evidence type="ECO:0000256" key="15">
    <source>
        <dbReference type="PROSITE-ProRule" id="PRU00076"/>
    </source>
</evidence>
<dbReference type="InterPro" id="IPR000742">
    <property type="entry name" value="EGF"/>
</dbReference>
<feature type="domain" description="Sushi" evidence="24">
    <location>
        <begin position="481"/>
        <end position="545"/>
    </location>
</feature>
<dbReference type="InterPro" id="IPR035898">
    <property type="entry name" value="TAZ_dom_sf"/>
</dbReference>
<dbReference type="Pfam" id="PF00059">
    <property type="entry name" value="Lectin_C"/>
    <property type="match status" value="2"/>
</dbReference>
<dbReference type="PANTHER" id="PTHR22801:SF63">
    <property type="entry name" value="C-TYPE LECTIN DOMAIN-CONTAINING PROTEIN"/>
    <property type="match status" value="1"/>
</dbReference>
<feature type="zinc finger region" description="TAZ-type" evidence="16">
    <location>
        <begin position="148"/>
        <end position="237"/>
    </location>
</feature>
<dbReference type="InterPro" id="IPR035976">
    <property type="entry name" value="Sushi/SCR/CCP_sf"/>
</dbReference>
<dbReference type="Gene3D" id="2.10.70.10">
    <property type="entry name" value="Complement Module, domain 1"/>
    <property type="match status" value="3"/>
</dbReference>
<feature type="domain" description="C-type lectin" evidence="21">
    <location>
        <begin position="359"/>
        <end position="478"/>
    </location>
</feature>
<feature type="zinc finger region" description="TAZ-type" evidence="16">
    <location>
        <begin position="251"/>
        <end position="336"/>
    </location>
</feature>
<evidence type="ECO:0000256" key="17">
    <source>
        <dbReference type="PROSITE-ProRule" id="PRU00302"/>
    </source>
</evidence>
<dbReference type="PROSITE" id="PS01186">
    <property type="entry name" value="EGF_2"/>
    <property type="match status" value="4"/>
</dbReference>
<dbReference type="SUPFAM" id="SSF57933">
    <property type="entry name" value="TAZ domain"/>
    <property type="match status" value="2"/>
</dbReference>
<feature type="domain" description="RING-type" evidence="22">
    <location>
        <begin position="15"/>
        <end position="58"/>
    </location>
</feature>
<evidence type="ECO:0000256" key="2">
    <source>
        <dbReference type="ARBA" id="ARBA00010241"/>
    </source>
</evidence>
<dbReference type="FunFam" id="2.60.120.260:FF:000016">
    <property type="entry name" value="Contactin-associated protein-like 4 isoform 1"/>
    <property type="match status" value="1"/>
</dbReference>
<dbReference type="GO" id="GO:0005576">
    <property type="term" value="C:extracellular region"/>
    <property type="evidence" value="ECO:0007669"/>
    <property type="project" value="UniProtKB-SubCell"/>
</dbReference>
<keyword evidence="6 16" id="KW-0479">Metal-binding</keyword>
<keyword evidence="26" id="KW-1185">Reference proteome</keyword>
<dbReference type="Pfam" id="PF14670">
    <property type="entry name" value="FXa_inhibition"/>
    <property type="match status" value="1"/>
</dbReference>
<keyword evidence="4 15" id="KW-0245">EGF-like domain</keyword>
<dbReference type="InterPro" id="IPR016187">
    <property type="entry name" value="CTDL_fold"/>
</dbReference>
<feature type="domain" description="Sushi" evidence="24">
    <location>
        <begin position="884"/>
        <end position="940"/>
    </location>
</feature>
<keyword evidence="7" id="KW-0732">Signal</keyword>
<feature type="compositionally biased region" description="Polar residues" evidence="18">
    <location>
        <begin position="1156"/>
        <end position="1174"/>
    </location>
</feature>
<dbReference type="SUPFAM" id="SSF57184">
    <property type="entry name" value="Growth factor receptor domain"/>
    <property type="match status" value="1"/>
</dbReference>
<dbReference type="PROSITE" id="PS01286">
    <property type="entry name" value="FA58C_2"/>
    <property type="match status" value="1"/>
</dbReference>
<dbReference type="PROSITE" id="PS00518">
    <property type="entry name" value="ZF_RING_1"/>
    <property type="match status" value="1"/>
</dbReference>
<evidence type="ECO:0000256" key="14">
    <source>
        <dbReference type="ARBA" id="ARBA00023180"/>
    </source>
</evidence>
<dbReference type="FunFam" id="2.10.25.10:FF:000014">
    <property type="entry name" value="Latent-transforming growth factor beta-binding protein 3"/>
    <property type="match status" value="1"/>
</dbReference>
<organism evidence="25 26">
    <name type="scientific">Branchiostoma lanceolatum</name>
    <name type="common">Common lancelet</name>
    <name type="synonym">Amphioxus lanceolatum</name>
    <dbReference type="NCBI Taxonomy" id="7740"/>
    <lineage>
        <taxon>Eukaryota</taxon>
        <taxon>Metazoa</taxon>
        <taxon>Chordata</taxon>
        <taxon>Cephalochordata</taxon>
        <taxon>Leptocardii</taxon>
        <taxon>Amphioxiformes</taxon>
        <taxon>Branchiostomatidae</taxon>
        <taxon>Branchiostoma</taxon>
    </lineage>
</organism>
<dbReference type="InterPro" id="IPR000152">
    <property type="entry name" value="EGF-type_Asp/Asn_hydroxyl_site"/>
</dbReference>
<evidence type="ECO:0000256" key="1">
    <source>
        <dbReference type="ARBA" id="ARBA00004613"/>
    </source>
</evidence>
<dbReference type="InterPro" id="IPR000197">
    <property type="entry name" value="Znf_TAZ"/>
</dbReference>
<dbReference type="InterPro" id="IPR017907">
    <property type="entry name" value="Znf_RING_CS"/>
</dbReference>
<dbReference type="PROSITE" id="PS50134">
    <property type="entry name" value="ZF_TAZ"/>
    <property type="match status" value="2"/>
</dbReference>
<evidence type="ECO:0000259" key="24">
    <source>
        <dbReference type="PROSITE" id="PS50923"/>
    </source>
</evidence>
<keyword evidence="13 17" id="KW-1015">Disulfide bond</keyword>
<dbReference type="PROSITE" id="PS50026">
    <property type="entry name" value="EGF_3"/>
    <property type="match status" value="3"/>
</dbReference>
<dbReference type="PROSITE" id="PS00010">
    <property type="entry name" value="ASX_HYDROXYL"/>
    <property type="match status" value="3"/>
</dbReference>
<dbReference type="InterPro" id="IPR024731">
    <property type="entry name" value="NELL2-like_EGF"/>
</dbReference>
<evidence type="ECO:0000256" key="6">
    <source>
        <dbReference type="ARBA" id="ARBA00022723"/>
    </source>
</evidence>
<proteinExistence type="inferred from homology"/>
<dbReference type="CDD" id="cd16579">
    <property type="entry name" value="RING-HC_PML_C-V"/>
    <property type="match status" value="1"/>
</dbReference>
<accession>A0A8K0E3K7</accession>
<evidence type="ECO:0000256" key="10">
    <source>
        <dbReference type="ARBA" id="ARBA00022833"/>
    </source>
</evidence>
<feature type="region of interest" description="Disordered" evidence="18">
    <location>
        <begin position="1116"/>
        <end position="1174"/>
    </location>
</feature>
<keyword evidence="8" id="KW-0677">Repeat</keyword>
<dbReference type="SUPFAM" id="SSF57196">
    <property type="entry name" value="EGF/Laminin"/>
    <property type="match status" value="1"/>
</dbReference>
<feature type="domain" description="EGF-like" evidence="20">
    <location>
        <begin position="940"/>
        <end position="982"/>
    </location>
</feature>
<dbReference type="SMART" id="SM00032">
    <property type="entry name" value="CCP"/>
    <property type="match status" value="3"/>
</dbReference>
<dbReference type="InterPro" id="IPR016186">
    <property type="entry name" value="C-type_lectin-like/link_sf"/>
</dbReference>
<dbReference type="CDD" id="cd00057">
    <property type="entry name" value="FA58C"/>
    <property type="match status" value="1"/>
</dbReference>
<feature type="domain" description="Sushi" evidence="24">
    <location>
        <begin position="546"/>
        <end position="602"/>
    </location>
</feature>
<dbReference type="InterPro" id="IPR000436">
    <property type="entry name" value="Sushi_SCR_CCP_dom"/>
</dbReference>
<dbReference type="InterPro" id="IPR018957">
    <property type="entry name" value="Znf_C3HC4_RING-type"/>
</dbReference>
<evidence type="ECO:0000256" key="8">
    <source>
        <dbReference type="ARBA" id="ARBA00022737"/>
    </source>
</evidence>
<evidence type="ECO:0000313" key="25">
    <source>
        <dbReference type="EMBL" id="CAH1241241.1"/>
    </source>
</evidence>
<evidence type="ECO:0000256" key="4">
    <source>
        <dbReference type="ARBA" id="ARBA00022536"/>
    </source>
</evidence>
<feature type="compositionally biased region" description="Low complexity" evidence="18">
    <location>
        <begin position="1116"/>
        <end position="1155"/>
    </location>
</feature>
<dbReference type="SMART" id="SM00184">
    <property type="entry name" value="RING"/>
    <property type="match status" value="1"/>
</dbReference>
<dbReference type="Pfam" id="PF00084">
    <property type="entry name" value="Sushi"/>
    <property type="match status" value="3"/>
</dbReference>
<keyword evidence="11" id="KW-0106">Calcium</keyword>
<feature type="disulfide bond" evidence="17">
    <location>
        <begin position="911"/>
        <end position="938"/>
    </location>
</feature>
<dbReference type="SUPFAM" id="SSF49785">
    <property type="entry name" value="Galactose-binding domain-like"/>
    <property type="match status" value="1"/>
</dbReference>
<evidence type="ECO:0000256" key="7">
    <source>
        <dbReference type="ARBA" id="ARBA00022729"/>
    </source>
</evidence>
<name>A0A8K0E3K7_BRALA</name>
<comment type="similarity">
    <text evidence="2">Belongs to the neurexin family.</text>
</comment>
<dbReference type="SMART" id="SM00034">
    <property type="entry name" value="CLECT"/>
    <property type="match status" value="2"/>
</dbReference>
<evidence type="ECO:0000256" key="9">
    <source>
        <dbReference type="ARBA" id="ARBA00022771"/>
    </source>
</evidence>
<dbReference type="PROSITE" id="PS50022">
    <property type="entry name" value="FA58C_3"/>
    <property type="match status" value="1"/>
</dbReference>
<evidence type="ECO:0000259" key="20">
    <source>
        <dbReference type="PROSITE" id="PS50026"/>
    </source>
</evidence>
<dbReference type="PANTHER" id="PTHR22801">
    <property type="entry name" value="LITHOSTATHINE"/>
    <property type="match status" value="1"/>
</dbReference>
<dbReference type="Pfam" id="PF12947">
    <property type="entry name" value="EGF_3"/>
    <property type="match status" value="1"/>
</dbReference>
<keyword evidence="3" id="KW-0964">Secreted</keyword>
<dbReference type="Gene3D" id="1.20.1020.10">
    <property type="entry name" value="TAZ domain"/>
    <property type="match status" value="2"/>
</dbReference>
<dbReference type="PROSITE" id="PS01187">
    <property type="entry name" value="EGF_CA"/>
    <property type="match status" value="1"/>
</dbReference>
<dbReference type="SMART" id="SM00181">
    <property type="entry name" value="EGF"/>
    <property type="match status" value="4"/>
</dbReference>
<evidence type="ECO:0000259" key="19">
    <source>
        <dbReference type="PROSITE" id="PS50022"/>
    </source>
</evidence>
<dbReference type="CDD" id="cd00037">
    <property type="entry name" value="CLECT"/>
    <property type="match status" value="2"/>
</dbReference>
<dbReference type="PROSITE" id="PS50089">
    <property type="entry name" value="ZF_RING_2"/>
    <property type="match status" value="1"/>
</dbReference>
<dbReference type="PROSITE" id="PS50041">
    <property type="entry name" value="C_TYPE_LECTIN_2"/>
    <property type="match status" value="2"/>
</dbReference>
<evidence type="ECO:0000259" key="23">
    <source>
        <dbReference type="PROSITE" id="PS50134"/>
    </source>
</evidence>
<dbReference type="Pfam" id="PF00754">
    <property type="entry name" value="F5_F8_type_C"/>
    <property type="match status" value="1"/>
</dbReference>
<dbReference type="OrthoDB" id="899at2759"/>
<gene>
    <name evidence="25" type="primary">FBN2</name>
    <name evidence="25" type="ORF">BLAG_LOCUS4973</name>
</gene>
<dbReference type="GO" id="GO:0008270">
    <property type="term" value="F:zinc ion binding"/>
    <property type="evidence" value="ECO:0007669"/>
    <property type="project" value="UniProtKB-KW"/>
</dbReference>
<keyword evidence="5 17" id="KW-0768">Sushi</keyword>
<evidence type="ECO:0000256" key="16">
    <source>
        <dbReference type="PROSITE-ProRule" id="PRU00203"/>
    </source>
</evidence>